<evidence type="ECO:0000313" key="3">
    <source>
        <dbReference type="Proteomes" id="UP000187151"/>
    </source>
</evidence>
<reference evidence="2 3" key="1">
    <citation type="submission" date="2016-01" db="EMBL/GenBank/DDBJ databases">
        <title>Streptomyces amritsarensis strain MTCC 11845 genome sequencing and assembly.</title>
        <authorList>
            <person name="Sharma D."/>
            <person name="Nair G.R."/>
            <person name="Kaur G."/>
            <person name="Manhas R.K."/>
            <person name="Mayilraj S."/>
        </authorList>
    </citation>
    <scope>NUCLEOTIDE SEQUENCE [LARGE SCALE GENOMIC DNA]</scope>
    <source>
        <strain evidence="2 3">MTCC 11845</strain>
    </source>
</reference>
<dbReference type="EMBL" id="MQUR01000082">
    <property type="protein sequence ID" value="OLZ58998.1"/>
    <property type="molecule type" value="Genomic_DNA"/>
</dbReference>
<feature type="region of interest" description="Disordered" evidence="1">
    <location>
        <begin position="1"/>
        <end position="67"/>
    </location>
</feature>
<feature type="compositionally biased region" description="Low complexity" evidence="1">
    <location>
        <begin position="57"/>
        <end position="67"/>
    </location>
</feature>
<accession>A0ABX3FVG5</accession>
<gene>
    <name evidence="2" type="ORF">AVW11_27545</name>
</gene>
<keyword evidence="3" id="KW-1185">Reference proteome</keyword>
<sequence>MEDQRGTGGRHVREPIGFDPEAAGAEPGESGTVTAAVVVEGRGGAGHDRRGRPADPGPAARAGTRAA</sequence>
<organism evidence="2 3">
    <name type="scientific">Streptomyces amritsarensis</name>
    <dbReference type="NCBI Taxonomy" id="681158"/>
    <lineage>
        <taxon>Bacteria</taxon>
        <taxon>Bacillati</taxon>
        <taxon>Actinomycetota</taxon>
        <taxon>Actinomycetes</taxon>
        <taxon>Kitasatosporales</taxon>
        <taxon>Streptomycetaceae</taxon>
        <taxon>Streptomyces</taxon>
    </lineage>
</organism>
<name>A0ABX3FVG5_9ACTN</name>
<comment type="caution">
    <text evidence="2">The sequence shown here is derived from an EMBL/GenBank/DDBJ whole genome shotgun (WGS) entry which is preliminary data.</text>
</comment>
<dbReference type="Proteomes" id="UP000187151">
    <property type="component" value="Unassembled WGS sequence"/>
</dbReference>
<evidence type="ECO:0000313" key="2">
    <source>
        <dbReference type="EMBL" id="OLZ58998.1"/>
    </source>
</evidence>
<evidence type="ECO:0000256" key="1">
    <source>
        <dbReference type="SAM" id="MobiDB-lite"/>
    </source>
</evidence>
<feature type="compositionally biased region" description="Low complexity" evidence="1">
    <location>
        <begin position="28"/>
        <end position="40"/>
    </location>
</feature>
<dbReference type="RefSeq" id="WP_076046347.1">
    <property type="nucleotide sequence ID" value="NZ_MQUR01000082.1"/>
</dbReference>
<protein>
    <submittedName>
        <fullName evidence="2">Uncharacterized protein</fullName>
    </submittedName>
</protein>
<proteinExistence type="predicted"/>